<evidence type="ECO:0000256" key="1">
    <source>
        <dbReference type="SAM" id="Phobius"/>
    </source>
</evidence>
<evidence type="ECO:0000313" key="2">
    <source>
        <dbReference type="EMBL" id="RNL77598.1"/>
    </source>
</evidence>
<keyword evidence="1" id="KW-1133">Transmembrane helix</keyword>
<protein>
    <recommendedName>
        <fullName evidence="4">Integral membrane protein</fullName>
    </recommendedName>
</protein>
<feature type="transmembrane region" description="Helical" evidence="1">
    <location>
        <begin position="66"/>
        <end position="88"/>
    </location>
</feature>
<feature type="transmembrane region" description="Helical" evidence="1">
    <location>
        <begin position="29"/>
        <end position="51"/>
    </location>
</feature>
<dbReference type="InterPro" id="IPR046094">
    <property type="entry name" value="DUF6112"/>
</dbReference>
<dbReference type="RefSeq" id="WP_123235184.1">
    <property type="nucleotide sequence ID" value="NZ_RJSG01000003.1"/>
</dbReference>
<gene>
    <name evidence="2" type="ORF">EFL95_16445</name>
</gene>
<sequence length="95" mass="9502">MLIPLDVHVNPNSNGLPGGIQIQQVLDGLAAWALLAALGGLLVSVIVWSVGSNGGNYHAVSRGKTGVLVCGAAAMVAGGAAPIINFFANLGSQIR</sequence>
<dbReference type="Pfam" id="PF19607">
    <property type="entry name" value="DUF6112"/>
    <property type="match status" value="1"/>
</dbReference>
<dbReference type="AlphaFoldDB" id="A0A3N0DPL9"/>
<dbReference type="Proteomes" id="UP000277094">
    <property type="component" value="Unassembled WGS sequence"/>
</dbReference>
<keyword evidence="3" id="KW-1185">Reference proteome</keyword>
<dbReference type="EMBL" id="RJSG01000003">
    <property type="protein sequence ID" value="RNL77598.1"/>
    <property type="molecule type" value="Genomic_DNA"/>
</dbReference>
<comment type="caution">
    <text evidence="2">The sequence shown here is derived from an EMBL/GenBank/DDBJ whole genome shotgun (WGS) entry which is preliminary data.</text>
</comment>
<keyword evidence="1" id="KW-0812">Transmembrane</keyword>
<organism evidence="2 3">
    <name type="scientific">Nocardioides marmorisolisilvae</name>
    <dbReference type="NCBI Taxonomy" id="1542737"/>
    <lineage>
        <taxon>Bacteria</taxon>
        <taxon>Bacillati</taxon>
        <taxon>Actinomycetota</taxon>
        <taxon>Actinomycetes</taxon>
        <taxon>Propionibacteriales</taxon>
        <taxon>Nocardioidaceae</taxon>
        <taxon>Nocardioides</taxon>
    </lineage>
</organism>
<reference evidence="2 3" key="1">
    <citation type="submission" date="2018-11" db="EMBL/GenBank/DDBJ databases">
        <authorList>
            <person name="Li F."/>
        </authorList>
    </citation>
    <scope>NUCLEOTIDE SEQUENCE [LARGE SCALE GENOMIC DNA]</scope>
    <source>
        <strain evidence="2 3">KIS18-7</strain>
    </source>
</reference>
<name>A0A3N0DPL9_9ACTN</name>
<accession>A0A3N0DPL9</accession>
<proteinExistence type="predicted"/>
<evidence type="ECO:0008006" key="4">
    <source>
        <dbReference type="Google" id="ProtNLM"/>
    </source>
</evidence>
<keyword evidence="1" id="KW-0472">Membrane</keyword>
<evidence type="ECO:0000313" key="3">
    <source>
        <dbReference type="Proteomes" id="UP000277094"/>
    </source>
</evidence>